<keyword evidence="2" id="KW-1185">Reference proteome</keyword>
<organism evidence="1 2">
    <name type="scientific">Fasciola gigantica</name>
    <name type="common">Giant liver fluke</name>
    <dbReference type="NCBI Taxonomy" id="46835"/>
    <lineage>
        <taxon>Eukaryota</taxon>
        <taxon>Metazoa</taxon>
        <taxon>Spiralia</taxon>
        <taxon>Lophotrochozoa</taxon>
        <taxon>Platyhelminthes</taxon>
        <taxon>Trematoda</taxon>
        <taxon>Digenea</taxon>
        <taxon>Plagiorchiida</taxon>
        <taxon>Echinostomata</taxon>
        <taxon>Echinostomatoidea</taxon>
        <taxon>Fasciolidae</taxon>
        <taxon>Fasciola</taxon>
    </lineage>
</organism>
<evidence type="ECO:0000313" key="2">
    <source>
        <dbReference type="Proteomes" id="UP000316759"/>
    </source>
</evidence>
<dbReference type="OrthoDB" id="6241472at2759"/>
<dbReference type="Proteomes" id="UP000316759">
    <property type="component" value="Unassembled WGS sequence"/>
</dbReference>
<evidence type="ECO:0000313" key="1">
    <source>
        <dbReference type="EMBL" id="TPP58377.1"/>
    </source>
</evidence>
<proteinExistence type="predicted"/>
<dbReference type="EMBL" id="SUNJ01012067">
    <property type="protein sequence ID" value="TPP58377.1"/>
    <property type="molecule type" value="Genomic_DNA"/>
</dbReference>
<reference evidence="1 2" key="1">
    <citation type="submission" date="2019-04" db="EMBL/GenBank/DDBJ databases">
        <title>Annotation for the trematode Fasciola gigantica.</title>
        <authorList>
            <person name="Choi Y.-J."/>
        </authorList>
    </citation>
    <scope>NUCLEOTIDE SEQUENCE [LARGE SCALE GENOMIC DNA]</scope>
    <source>
        <strain evidence="1">Uganda_cow_1</strain>
    </source>
</reference>
<protein>
    <submittedName>
        <fullName evidence="1">Uncharacterized protein</fullName>
    </submittedName>
</protein>
<sequence>MNLKKLYYATLPWTAPLKCQLLVILLFGILNPNVPTFVPKTVGLHFAIEALQTYCPKLERWEFEAVHLELENILDHLIYRLAFQSIYSTTSFRAVHAIGSVLQLYGNYLQHYHGPTTDFHGVTKNIFCIQHLPGVSVHTDLIQPLVSIELISIKYPVLVCCTSAIHRPVQYRMNRLVQGLCYSQSQYEHVSSRNHQ</sequence>
<accession>A0A504YK84</accession>
<gene>
    <name evidence="1" type="ORF">FGIG_00098</name>
</gene>
<name>A0A504YK84_FASGI</name>
<dbReference type="AlphaFoldDB" id="A0A504YK84"/>
<comment type="caution">
    <text evidence="1">The sequence shown here is derived from an EMBL/GenBank/DDBJ whole genome shotgun (WGS) entry which is preliminary data.</text>
</comment>